<feature type="non-terminal residue" evidence="2">
    <location>
        <position position="1"/>
    </location>
</feature>
<dbReference type="AlphaFoldDB" id="A0A0F9DHU1"/>
<proteinExistence type="predicted"/>
<organism evidence="2">
    <name type="scientific">marine sediment metagenome</name>
    <dbReference type="NCBI Taxonomy" id="412755"/>
    <lineage>
        <taxon>unclassified sequences</taxon>
        <taxon>metagenomes</taxon>
        <taxon>ecological metagenomes</taxon>
    </lineage>
</organism>
<comment type="caution">
    <text evidence="2">The sequence shown here is derived from an EMBL/GenBank/DDBJ whole genome shotgun (WGS) entry which is preliminary data.</text>
</comment>
<feature type="compositionally biased region" description="Low complexity" evidence="1">
    <location>
        <begin position="32"/>
        <end position="41"/>
    </location>
</feature>
<sequence>MEDEAPAEAMEDEVAVEAEAPDVTPDVTTGVEMPAGMAAPMPAEPAEEPTYLDSPAVSHPVDMTATAPAPSPAPPAREEEPAVESQLIPIKGFGVVFDIHIKGRARLYEGPSFRSRRMGYQRDVGDVQVVSETRSGWIVVRVFVNDKLMYVPGDDVTYFSLDRKGRREKRLDERPEVK</sequence>
<reference evidence="2" key="1">
    <citation type="journal article" date="2015" name="Nature">
        <title>Complex archaea that bridge the gap between prokaryotes and eukaryotes.</title>
        <authorList>
            <person name="Spang A."/>
            <person name="Saw J.H."/>
            <person name="Jorgensen S.L."/>
            <person name="Zaremba-Niedzwiedzka K."/>
            <person name="Martijn J."/>
            <person name="Lind A.E."/>
            <person name="van Eijk R."/>
            <person name="Schleper C."/>
            <person name="Guy L."/>
            <person name="Ettema T.J."/>
        </authorList>
    </citation>
    <scope>NUCLEOTIDE SEQUENCE</scope>
</reference>
<feature type="region of interest" description="Disordered" evidence="1">
    <location>
        <begin position="1"/>
        <end position="83"/>
    </location>
</feature>
<evidence type="ECO:0000313" key="2">
    <source>
        <dbReference type="EMBL" id="KKL53396.1"/>
    </source>
</evidence>
<accession>A0A0F9DHU1</accession>
<protein>
    <submittedName>
        <fullName evidence="2">Uncharacterized protein</fullName>
    </submittedName>
</protein>
<evidence type="ECO:0000256" key="1">
    <source>
        <dbReference type="SAM" id="MobiDB-lite"/>
    </source>
</evidence>
<feature type="compositionally biased region" description="Acidic residues" evidence="1">
    <location>
        <begin position="1"/>
        <end position="20"/>
    </location>
</feature>
<dbReference type="EMBL" id="LAZR01031561">
    <property type="protein sequence ID" value="KKL53396.1"/>
    <property type="molecule type" value="Genomic_DNA"/>
</dbReference>
<gene>
    <name evidence="2" type="ORF">LCGC14_2275870</name>
</gene>
<name>A0A0F9DHU1_9ZZZZ</name>